<dbReference type="Gene3D" id="1.10.246.80">
    <property type="match status" value="1"/>
</dbReference>
<keyword evidence="9" id="KW-0460">Magnesium</keyword>
<dbReference type="InterPro" id="IPR043519">
    <property type="entry name" value="NT_sf"/>
</dbReference>
<dbReference type="InterPro" id="IPR002646">
    <property type="entry name" value="PolA_pol_head_dom"/>
</dbReference>
<dbReference type="EMBL" id="FQXS01000024">
    <property type="protein sequence ID" value="SHI04068.1"/>
    <property type="molecule type" value="Genomic_DNA"/>
</dbReference>
<evidence type="ECO:0000256" key="12">
    <source>
        <dbReference type="SAM" id="MobiDB-lite"/>
    </source>
</evidence>
<dbReference type="Pfam" id="PF12627">
    <property type="entry name" value="PolyA_pol_RNAbd"/>
    <property type="match status" value="1"/>
</dbReference>
<evidence type="ECO:0000313" key="16">
    <source>
        <dbReference type="EMBL" id="SHI04068.1"/>
    </source>
</evidence>
<evidence type="ECO:0000313" key="17">
    <source>
        <dbReference type="Proteomes" id="UP000184139"/>
    </source>
</evidence>
<dbReference type="PANTHER" id="PTHR47545:SF2">
    <property type="entry name" value="CC-ADDING TRNA NUCLEOTIDYLTRANSFERASE"/>
    <property type="match status" value="1"/>
</dbReference>
<feature type="domain" description="tRNA nucleotidyltransferase/poly(A) polymerase RNA and SrmB- binding" evidence="15">
    <location>
        <begin position="181"/>
        <end position="240"/>
    </location>
</feature>
<dbReference type="InterPro" id="IPR032828">
    <property type="entry name" value="PolyA_RNA-bd"/>
</dbReference>
<evidence type="ECO:0000259" key="15">
    <source>
        <dbReference type="Pfam" id="PF12627"/>
    </source>
</evidence>
<protein>
    <submittedName>
        <fullName evidence="16">Poly(A) polymerase</fullName>
    </submittedName>
</protein>
<evidence type="ECO:0000256" key="11">
    <source>
        <dbReference type="RuleBase" id="RU003953"/>
    </source>
</evidence>
<evidence type="ECO:0000259" key="13">
    <source>
        <dbReference type="Pfam" id="PF01743"/>
    </source>
</evidence>
<dbReference type="AlphaFoldDB" id="A0A1M5XX03"/>
<dbReference type="SUPFAM" id="SSF81891">
    <property type="entry name" value="Poly A polymerase C-terminal region-like"/>
    <property type="match status" value="1"/>
</dbReference>
<evidence type="ECO:0000256" key="4">
    <source>
        <dbReference type="ARBA" id="ARBA00022679"/>
    </source>
</evidence>
<keyword evidence="4 11" id="KW-0808">Transferase</keyword>
<feature type="domain" description="Poly A polymerase head" evidence="13">
    <location>
        <begin position="35"/>
        <end position="157"/>
    </location>
</feature>
<dbReference type="GO" id="GO:0008033">
    <property type="term" value="P:tRNA processing"/>
    <property type="evidence" value="ECO:0007669"/>
    <property type="project" value="UniProtKB-KW"/>
</dbReference>
<dbReference type="STRING" id="1121409.SAMN02745124_03401"/>
<dbReference type="CDD" id="cd05398">
    <property type="entry name" value="NT_ClassII-CCAase"/>
    <property type="match status" value="1"/>
</dbReference>
<evidence type="ECO:0000256" key="7">
    <source>
        <dbReference type="ARBA" id="ARBA00022723"/>
    </source>
</evidence>
<dbReference type="GO" id="GO:0046872">
    <property type="term" value="F:metal ion binding"/>
    <property type="evidence" value="ECO:0007669"/>
    <property type="project" value="UniProtKB-KW"/>
</dbReference>
<comment type="cofactor">
    <cofactor evidence="1">
        <name>Mg(2+)</name>
        <dbReference type="ChEBI" id="CHEBI:18420"/>
    </cofactor>
</comment>
<feature type="region of interest" description="Disordered" evidence="12">
    <location>
        <begin position="500"/>
        <end position="520"/>
    </location>
</feature>
<dbReference type="Gene3D" id="3.30.460.10">
    <property type="entry name" value="Beta Polymerase, domain 2"/>
    <property type="match status" value="1"/>
</dbReference>
<comment type="similarity">
    <text evidence="2 11">Belongs to the tRNA nucleotidyltransferase/poly(A) polymerase family.</text>
</comment>
<evidence type="ECO:0000256" key="9">
    <source>
        <dbReference type="ARBA" id="ARBA00022842"/>
    </source>
</evidence>
<dbReference type="GO" id="GO:0000166">
    <property type="term" value="F:nucleotide binding"/>
    <property type="evidence" value="ECO:0007669"/>
    <property type="project" value="UniProtKB-KW"/>
</dbReference>
<dbReference type="InterPro" id="IPR050124">
    <property type="entry name" value="tRNA_CCA-adding_enzyme"/>
</dbReference>
<keyword evidence="10 11" id="KW-0694">RNA-binding</keyword>
<organism evidence="16 17">
    <name type="scientific">Desulfofustis glycolicus DSM 9705</name>
    <dbReference type="NCBI Taxonomy" id="1121409"/>
    <lineage>
        <taxon>Bacteria</taxon>
        <taxon>Pseudomonadati</taxon>
        <taxon>Thermodesulfobacteriota</taxon>
        <taxon>Desulfobulbia</taxon>
        <taxon>Desulfobulbales</taxon>
        <taxon>Desulfocapsaceae</taxon>
        <taxon>Desulfofustis</taxon>
    </lineage>
</organism>
<name>A0A1M5XX03_9BACT</name>
<evidence type="ECO:0000256" key="2">
    <source>
        <dbReference type="ARBA" id="ARBA00007265"/>
    </source>
</evidence>
<evidence type="ECO:0000259" key="14">
    <source>
        <dbReference type="Pfam" id="PF01966"/>
    </source>
</evidence>
<keyword evidence="5" id="KW-0819">tRNA processing</keyword>
<accession>A0A1M5XX03</accession>
<dbReference type="InterPro" id="IPR006674">
    <property type="entry name" value="HD_domain"/>
</dbReference>
<dbReference type="Proteomes" id="UP000184139">
    <property type="component" value="Unassembled WGS sequence"/>
</dbReference>
<keyword evidence="6" id="KW-0548">Nucleotidyltransferase</keyword>
<keyword evidence="3" id="KW-0820">tRNA-binding</keyword>
<dbReference type="Gene3D" id="1.10.3090.10">
    <property type="entry name" value="cca-adding enzyme, domain 2"/>
    <property type="match status" value="1"/>
</dbReference>
<dbReference type="GO" id="GO:0016779">
    <property type="term" value="F:nucleotidyltransferase activity"/>
    <property type="evidence" value="ECO:0007669"/>
    <property type="project" value="UniProtKB-KW"/>
</dbReference>
<dbReference type="Pfam" id="PF01966">
    <property type="entry name" value="HD"/>
    <property type="match status" value="1"/>
</dbReference>
<keyword evidence="17" id="KW-1185">Reference proteome</keyword>
<evidence type="ECO:0000256" key="3">
    <source>
        <dbReference type="ARBA" id="ARBA00022555"/>
    </source>
</evidence>
<evidence type="ECO:0000256" key="6">
    <source>
        <dbReference type="ARBA" id="ARBA00022695"/>
    </source>
</evidence>
<evidence type="ECO:0000256" key="5">
    <source>
        <dbReference type="ARBA" id="ARBA00022694"/>
    </source>
</evidence>
<reference evidence="16 17" key="1">
    <citation type="submission" date="2016-11" db="EMBL/GenBank/DDBJ databases">
        <authorList>
            <person name="Jaros S."/>
            <person name="Januszkiewicz K."/>
            <person name="Wedrychowicz H."/>
        </authorList>
    </citation>
    <scope>NUCLEOTIDE SEQUENCE [LARGE SCALE GENOMIC DNA]</scope>
    <source>
        <strain evidence="16 17">DSM 9705</strain>
    </source>
</reference>
<sequence>MRQKQQISLAALARFYPDGLFDLLPEIAGCRGQCVYLVGGVLRDWLRRVAVVPPDLDVAVQCDAAGFLRRLARRLGSGTVVVLGDPADDTCRLVLPELVIDAAGFRDGATEIAKDLVKRDFTINAMAVDLAAKDGHGQAPLIDPLGGKQDIENGIIRSCPGAFVADPLRLLRAIRLAAELDFVIEDETLAEIGAVAHLITSSAAERINAEWERIMATPRAASACAAMDSCGLLAEVAPELMHGDGVGQPACHHLDVLDHNIETLRCLERVIDTPAEFFPESSGSLVDYLAEPSHRMQLKWAALFHDVGKPTAKALRPDAGSCEPRITFYGHDERGGEIFLRRAERLHWNRRRAQRVAELIAMHMHPFHLCNVARRDGEVSRRALLKICRRAGDDLAGLFVLAMADTLAGQGTDRPATIETELAGLYARVDRLYHETIAPVLNGPKLLTGNDLIATLRLEPGPLFRELLEGVETAVVEGVVHTREEALGWVDRYLAEREHEMSGRTGARSGPERTRSGHKG</sequence>
<dbReference type="GO" id="GO:0000049">
    <property type="term" value="F:tRNA binding"/>
    <property type="evidence" value="ECO:0007669"/>
    <property type="project" value="UniProtKB-KW"/>
</dbReference>
<gene>
    <name evidence="16" type="ORF">SAMN02745124_03401</name>
</gene>
<dbReference type="PANTHER" id="PTHR47545">
    <property type="entry name" value="MULTIFUNCTIONAL CCA PROTEIN"/>
    <property type="match status" value="1"/>
</dbReference>
<feature type="domain" description="HD" evidence="14">
    <location>
        <begin position="294"/>
        <end position="367"/>
    </location>
</feature>
<dbReference type="Pfam" id="PF01743">
    <property type="entry name" value="PolyA_pol"/>
    <property type="match status" value="1"/>
</dbReference>
<proteinExistence type="inferred from homology"/>
<feature type="compositionally biased region" description="Basic and acidic residues" evidence="12">
    <location>
        <begin position="510"/>
        <end position="520"/>
    </location>
</feature>
<evidence type="ECO:0000256" key="10">
    <source>
        <dbReference type="ARBA" id="ARBA00022884"/>
    </source>
</evidence>
<evidence type="ECO:0000256" key="1">
    <source>
        <dbReference type="ARBA" id="ARBA00001946"/>
    </source>
</evidence>
<keyword evidence="8" id="KW-0547">Nucleotide-binding</keyword>
<dbReference type="SUPFAM" id="SSF81301">
    <property type="entry name" value="Nucleotidyltransferase"/>
    <property type="match status" value="1"/>
</dbReference>
<keyword evidence="7" id="KW-0479">Metal-binding</keyword>
<evidence type="ECO:0000256" key="8">
    <source>
        <dbReference type="ARBA" id="ARBA00022741"/>
    </source>
</evidence>